<feature type="domain" description="Aminoglycoside phosphotransferase" evidence="2">
    <location>
        <begin position="58"/>
        <end position="295"/>
    </location>
</feature>
<evidence type="ECO:0000256" key="1">
    <source>
        <dbReference type="ARBA" id="ARBA00038240"/>
    </source>
</evidence>
<evidence type="ECO:0000313" key="3">
    <source>
        <dbReference type="EMBL" id="MFC3670020.1"/>
    </source>
</evidence>
<dbReference type="PANTHER" id="PTHR21064:SF6">
    <property type="entry name" value="AMINOGLYCOSIDE PHOSPHOTRANSFERASE DOMAIN-CONTAINING PROTEIN"/>
    <property type="match status" value="1"/>
</dbReference>
<dbReference type="InterPro" id="IPR050249">
    <property type="entry name" value="Pseudomonas-type_ThrB"/>
</dbReference>
<proteinExistence type="inferred from homology"/>
<evidence type="ECO:0000313" key="4">
    <source>
        <dbReference type="Proteomes" id="UP001595683"/>
    </source>
</evidence>
<dbReference type="InterPro" id="IPR002575">
    <property type="entry name" value="Aminoglycoside_PTrfase"/>
</dbReference>
<dbReference type="Pfam" id="PF01636">
    <property type="entry name" value="APH"/>
    <property type="match status" value="1"/>
</dbReference>
<keyword evidence="4" id="KW-1185">Reference proteome</keyword>
<dbReference type="InterPro" id="IPR011009">
    <property type="entry name" value="Kinase-like_dom_sf"/>
</dbReference>
<reference evidence="4" key="1">
    <citation type="journal article" date="2019" name="Int. J. Syst. Evol. Microbiol.">
        <title>The Global Catalogue of Microorganisms (GCM) 10K type strain sequencing project: providing services to taxonomists for standard genome sequencing and annotation.</title>
        <authorList>
            <consortium name="The Broad Institute Genomics Platform"/>
            <consortium name="The Broad Institute Genome Sequencing Center for Infectious Disease"/>
            <person name="Wu L."/>
            <person name="Ma J."/>
        </authorList>
    </citation>
    <scope>NUCLEOTIDE SEQUENCE [LARGE SCALE GENOMIC DNA]</scope>
    <source>
        <strain evidence="4">KCTC 42224</strain>
    </source>
</reference>
<accession>A0ABV7UY20</accession>
<sequence>MLSSGAHQVHGMGTALEAPSWPPITLAEASAVLARWPQAGVPVRLAWHSPRPFSAATLVETAAGMLFLKRHHHTVRSVAGLGAEHAFLRHLAEHGQPVVRPLADAQGQTALAMGDWVWEAHPVAPGDDLYRDAPSWTPFHSEAHAHAAGAALARLHRAAADYAAPARPAEPLVSSATILGSGDPLRAAVDYVAARPALADWVAGRPWQEELAEVLARHDAPAVAGALQARPSLWTHNDWHPSNLTWTAAGTIAAVLDFGLADRGFALLDLAIALERSTVRWLELDSGSQNLAQIADARALLAGYASQAPLDAADRALLARLLPLAHVEFALAEVDYFAGTVRRQADAALAWQGYLLGHAAWFRGSEGQALLAAIAGGASL</sequence>
<comment type="similarity">
    <text evidence="1">Belongs to the pseudomonas-type ThrB family.</text>
</comment>
<evidence type="ECO:0000259" key="2">
    <source>
        <dbReference type="Pfam" id="PF01636"/>
    </source>
</evidence>
<name>A0ABV7UY20_9SPHN</name>
<dbReference type="Proteomes" id="UP001595683">
    <property type="component" value="Unassembled WGS sequence"/>
</dbReference>
<dbReference type="SUPFAM" id="SSF56112">
    <property type="entry name" value="Protein kinase-like (PK-like)"/>
    <property type="match status" value="1"/>
</dbReference>
<dbReference type="PANTHER" id="PTHR21064">
    <property type="entry name" value="AMINOGLYCOSIDE PHOSPHOTRANSFERASE DOMAIN-CONTAINING PROTEIN-RELATED"/>
    <property type="match status" value="1"/>
</dbReference>
<comment type="caution">
    <text evidence="3">The sequence shown here is derived from an EMBL/GenBank/DDBJ whole genome shotgun (WGS) entry which is preliminary data.</text>
</comment>
<organism evidence="3 4">
    <name type="scientific">Novosphingobium pokkalii</name>
    <dbReference type="NCBI Taxonomy" id="1770194"/>
    <lineage>
        <taxon>Bacteria</taxon>
        <taxon>Pseudomonadati</taxon>
        <taxon>Pseudomonadota</taxon>
        <taxon>Alphaproteobacteria</taxon>
        <taxon>Sphingomonadales</taxon>
        <taxon>Sphingomonadaceae</taxon>
        <taxon>Novosphingobium</taxon>
    </lineage>
</organism>
<protein>
    <submittedName>
        <fullName evidence="3">Phosphotransferase enzyme family protein</fullName>
    </submittedName>
</protein>
<dbReference type="RefSeq" id="WP_229815292.1">
    <property type="nucleotide sequence ID" value="NZ_BMZP01000009.1"/>
</dbReference>
<gene>
    <name evidence="3" type="ORF">ACFOOT_01145</name>
</gene>
<dbReference type="Gene3D" id="3.90.1200.10">
    <property type="match status" value="1"/>
</dbReference>
<dbReference type="EMBL" id="JBHRYE010000002">
    <property type="protein sequence ID" value="MFC3670020.1"/>
    <property type="molecule type" value="Genomic_DNA"/>
</dbReference>